<dbReference type="AlphaFoldDB" id="G0S210"/>
<dbReference type="STRING" id="759272.G0S210"/>
<dbReference type="HOGENOM" id="CLU_058866_1_0_1"/>
<dbReference type="OrthoDB" id="4584730at2759"/>
<dbReference type="RefSeq" id="XP_006692062.1">
    <property type="nucleotide sequence ID" value="XM_006691999.1"/>
</dbReference>
<dbReference type="InterPro" id="IPR055560">
    <property type="entry name" value="DUF7136"/>
</dbReference>
<accession>G0S210</accession>
<dbReference type="EMBL" id="GL988039">
    <property type="protein sequence ID" value="EGS23070.1"/>
    <property type="molecule type" value="Genomic_DNA"/>
</dbReference>
<gene>
    <name evidence="2" type="ORF">CTHT_0015560</name>
</gene>
<organism evidence="3">
    <name type="scientific">Chaetomium thermophilum (strain DSM 1495 / CBS 144.50 / IMI 039719)</name>
    <name type="common">Thermochaetoides thermophila</name>
    <dbReference type="NCBI Taxonomy" id="759272"/>
    <lineage>
        <taxon>Eukaryota</taxon>
        <taxon>Fungi</taxon>
        <taxon>Dikarya</taxon>
        <taxon>Ascomycota</taxon>
        <taxon>Pezizomycotina</taxon>
        <taxon>Sordariomycetes</taxon>
        <taxon>Sordariomycetidae</taxon>
        <taxon>Sordariales</taxon>
        <taxon>Chaetomiaceae</taxon>
        <taxon>Thermochaetoides</taxon>
    </lineage>
</organism>
<dbReference type="GeneID" id="18255594"/>
<sequence length="342" mass="37316">MRLSRDSFESISPSGLALLFAAIAPHALPGVSATSATAVTTSSIEAQPIPLEIDLVFPRNDTYYLPTPALNSSSTDGWLPILFAIHNPTLARFVYPAISYTITPLDGGDPTTTEPTIIWTHDLRLTRFDLDASTNSSDSSPYLLYRHFSGDVFYTSSSADEDDEDKRLLRRKRRFLLTWLVSYQSCSENVTADLVQVAVNRFRTRRGNVTFTLSPFETDGRSINLTTLTEPNQTNKATCNAENHSVVIGVDTSQTWPVGPGVKWGFGICAATAAISSPSYQPDPCGVRVKETDIDSMDARLKKRLCSGMKNPPEGCPVTNAAGRITAQLWAAFLAVVGFLVL</sequence>
<dbReference type="KEGG" id="cthr:CTHT_0015560"/>
<dbReference type="Proteomes" id="UP000008066">
    <property type="component" value="Unassembled WGS sequence"/>
</dbReference>
<evidence type="ECO:0000259" key="1">
    <source>
        <dbReference type="Pfam" id="PF23584"/>
    </source>
</evidence>
<evidence type="ECO:0000313" key="3">
    <source>
        <dbReference type="Proteomes" id="UP000008066"/>
    </source>
</evidence>
<keyword evidence="3" id="KW-1185">Reference proteome</keyword>
<evidence type="ECO:0000313" key="2">
    <source>
        <dbReference type="EMBL" id="EGS23070.1"/>
    </source>
</evidence>
<name>G0S210_CHATD</name>
<protein>
    <recommendedName>
        <fullName evidence="1">DUF7136 domain-containing protein</fullName>
    </recommendedName>
</protein>
<feature type="domain" description="DUF7136" evidence="1">
    <location>
        <begin position="48"/>
        <end position="315"/>
    </location>
</feature>
<dbReference type="Pfam" id="PF23584">
    <property type="entry name" value="DUF7136"/>
    <property type="match status" value="1"/>
</dbReference>
<proteinExistence type="predicted"/>
<reference evidence="2 3" key="1">
    <citation type="journal article" date="2011" name="Cell">
        <title>Insight into structure and assembly of the nuclear pore complex by utilizing the genome of a eukaryotic thermophile.</title>
        <authorList>
            <person name="Amlacher S."/>
            <person name="Sarges P."/>
            <person name="Flemming D."/>
            <person name="van Noort V."/>
            <person name="Kunze R."/>
            <person name="Devos D.P."/>
            <person name="Arumugam M."/>
            <person name="Bork P."/>
            <person name="Hurt E."/>
        </authorList>
    </citation>
    <scope>NUCLEOTIDE SEQUENCE [LARGE SCALE GENOMIC DNA]</scope>
    <source>
        <strain evidence="3">DSM 1495 / CBS 144.50 / IMI 039719</strain>
    </source>
</reference>